<feature type="compositionally biased region" description="Basic and acidic residues" evidence="2">
    <location>
        <begin position="546"/>
        <end position="555"/>
    </location>
</feature>
<protein>
    <submittedName>
        <fullName evidence="3">Uncharacterized protein (TIGR02680 family)</fullName>
    </submittedName>
</protein>
<dbReference type="Pfam" id="PF13558">
    <property type="entry name" value="SbcC_Walker_B"/>
    <property type="match status" value="1"/>
</dbReference>
<gene>
    <name evidence="3" type="ORF">BCF44_111362</name>
</gene>
<dbReference type="OrthoDB" id="8527901at2"/>
<dbReference type="RefSeq" id="WP_116178053.1">
    <property type="nucleotide sequence ID" value="NZ_CP144375.1"/>
</dbReference>
<dbReference type="InterPro" id="IPR013496">
    <property type="entry name" value="CHP02680"/>
</dbReference>
<dbReference type="Gene3D" id="3.40.50.300">
    <property type="entry name" value="P-loop containing nucleotide triphosphate hydrolases"/>
    <property type="match status" value="1"/>
</dbReference>
<dbReference type="NCBIfam" id="TIGR02680">
    <property type="entry name" value="TIGR02680 family protein"/>
    <property type="match status" value="1"/>
</dbReference>
<feature type="region of interest" description="Disordered" evidence="2">
    <location>
        <begin position="424"/>
        <end position="443"/>
    </location>
</feature>
<dbReference type="GO" id="GO:0000796">
    <property type="term" value="C:condensin complex"/>
    <property type="evidence" value="ECO:0007669"/>
    <property type="project" value="TreeGrafter"/>
</dbReference>
<organism evidence="3 4">
    <name type="scientific">Kutzneria buriramensis</name>
    <dbReference type="NCBI Taxonomy" id="1045776"/>
    <lineage>
        <taxon>Bacteria</taxon>
        <taxon>Bacillati</taxon>
        <taxon>Actinomycetota</taxon>
        <taxon>Actinomycetes</taxon>
        <taxon>Pseudonocardiales</taxon>
        <taxon>Pseudonocardiaceae</taxon>
        <taxon>Kutzneria</taxon>
    </lineage>
</organism>
<feature type="compositionally biased region" description="Basic and acidic residues" evidence="2">
    <location>
        <begin position="424"/>
        <end position="440"/>
    </location>
</feature>
<dbReference type="GO" id="GO:0000785">
    <property type="term" value="C:chromatin"/>
    <property type="evidence" value="ECO:0007669"/>
    <property type="project" value="TreeGrafter"/>
</dbReference>
<keyword evidence="4" id="KW-1185">Reference proteome</keyword>
<dbReference type="InterPro" id="IPR027417">
    <property type="entry name" value="P-loop_NTPase"/>
</dbReference>
<sequence length="1352" mass="146485">MSDQRWTLHRGGIVNVWQYAEQVFDFSGGRAIFQGTNGSGKSRTLELLLPLCLDGDLRQLGSKGFDTVSIRRLMLDDYDGGPNRIGYAWIELRRQADPGHEDEYLTCGLGVKASKTSQQITDSWRFVTSARVGKDLKLAGPDRVPIGPAQLRDLIGADCMFEDAAFRAKVAETVYGVPAARYADLLHLQRTLRNPDVGLKVLEGQLEQILSDALPPLDVALVEQLATSFDDLESIRENITRLTTADSALTAFLGTYSGYALAGLRGFGDKVVASRKSLTTLGSELESLERKLTAARDGRVTAEQAVSEQEAQDSQLDARIEALKELPAYRGMRDLQDREQLVARSRSAAEAALDTASRQRAQEDRAVDSVLAVLRRLGLDIDSADELAGHARERLAIAGLDGDLCPKVPPMPPTDAQVAQDRVRAKPDPEAEPQTIDRRLLPAIDPQSLLDTLSDAGRQAEQVATEARRRNALTLSLHERALASDRQLRDVEELHRAARQAQLTATEAAGRRNEAGQQLATAVDVWREQARRWAAGDGPQPPSAERLTEDRGAARAARDSVRQWAAPKSHELRQRVVSTEQRLDDLRATITQYEAEVVALRSGGADEQSDPSAFHRLVDFVPTLPEGEQAGLEAALQASGLLTARVSANGRLSDAELAEVIAVAGPPAGGRTLADVLLPAAEPDCPVTADVVSKLLASVGVADEPASTETPGLVLSTGGAWRAGVLCGSQTKPVAEFVGTGAREAARQRRLAELSSAVERLHVELADAERMCDQARAAAGEWEEHVEAFPDDGELISAHAKLTSARESAEESEQRAFDLRAEHQASDERWHAARAELVQAASEAGIGLGDTVDTEALDRANRAASEARGAAEQLAEALAGRCARTVIDLIDAMQHHHAALTDRSEAESAADALCVEYADRSHGLAELSSAIGGEAEEVSRQLAALDAERRAVRKQLPQSREKVVELREQATKLETLLETKRAQLTGREGDASGAVSAFEQALAAPGVWSAAFPEVEAPADVDAALALLDGAADRKGSTEGTVIGKLQVLQTSLAGTHDIGAETAGGVLTVTVTGEDGPRPVADAALRVSQRLAEQRGFLGERYQSIFADYLIRDLAERLRGQIEVAEDLCRRMNDVLDQARSSQGVHVQLEWRPSAALDDRTKQALELVRTPLADRTSEQDDLLRQVITERIEAERDAHSSGYAEILARALDYRTWYSFTVRVRDSGPDGKPRVRRLRQLSSGETRLVSYVTLFAAAASFYDAVSSGGDEAPLRLVLLDEAFERLDDPTIARMLGLLVDLDMDWVITWPSGWGVSSKIPRMHIYDVLRPKNGRGVACTHTTWDGAGLDREDP</sequence>
<feature type="coiled-coil region" evidence="1">
    <location>
        <begin position="751"/>
        <end position="822"/>
    </location>
</feature>
<keyword evidence="1" id="KW-0175">Coiled coil</keyword>
<feature type="coiled-coil region" evidence="1">
    <location>
        <begin position="935"/>
        <end position="983"/>
    </location>
</feature>
<dbReference type="PANTHER" id="PTHR43941:SF1">
    <property type="entry name" value="STRUCTURAL MAINTENANCE OF CHROMOSOMES PROTEIN 2"/>
    <property type="match status" value="1"/>
</dbReference>
<dbReference type="Proteomes" id="UP000256269">
    <property type="component" value="Unassembled WGS sequence"/>
</dbReference>
<accession>A0A3E0HCL0</accession>
<name>A0A3E0HCL0_9PSEU</name>
<dbReference type="EMBL" id="QUNO01000011">
    <property type="protein sequence ID" value="REH42057.1"/>
    <property type="molecule type" value="Genomic_DNA"/>
</dbReference>
<proteinExistence type="predicted"/>
<evidence type="ECO:0000313" key="3">
    <source>
        <dbReference type="EMBL" id="REH42057.1"/>
    </source>
</evidence>
<comment type="caution">
    <text evidence="3">The sequence shown here is derived from an EMBL/GenBank/DDBJ whole genome shotgun (WGS) entry which is preliminary data.</text>
</comment>
<dbReference type="PANTHER" id="PTHR43941">
    <property type="entry name" value="STRUCTURAL MAINTENANCE OF CHROMOSOMES PROTEIN 2"/>
    <property type="match status" value="1"/>
</dbReference>
<dbReference type="GO" id="GO:0000793">
    <property type="term" value="C:condensed chromosome"/>
    <property type="evidence" value="ECO:0007669"/>
    <property type="project" value="TreeGrafter"/>
</dbReference>
<reference evidence="3 4" key="1">
    <citation type="submission" date="2018-08" db="EMBL/GenBank/DDBJ databases">
        <title>Genomic Encyclopedia of Archaeal and Bacterial Type Strains, Phase II (KMG-II): from individual species to whole genera.</title>
        <authorList>
            <person name="Goeker M."/>
        </authorList>
    </citation>
    <scope>NUCLEOTIDE SEQUENCE [LARGE SCALE GENOMIC DNA]</scope>
    <source>
        <strain evidence="3 4">DSM 45791</strain>
    </source>
</reference>
<evidence type="ECO:0000313" key="4">
    <source>
        <dbReference type="Proteomes" id="UP000256269"/>
    </source>
</evidence>
<dbReference type="SUPFAM" id="SSF52540">
    <property type="entry name" value="P-loop containing nucleoside triphosphate hydrolases"/>
    <property type="match status" value="1"/>
</dbReference>
<evidence type="ECO:0000256" key="1">
    <source>
        <dbReference type="SAM" id="Coils"/>
    </source>
</evidence>
<evidence type="ECO:0000256" key="2">
    <source>
        <dbReference type="SAM" id="MobiDB-lite"/>
    </source>
</evidence>
<feature type="coiled-coil region" evidence="1">
    <location>
        <begin position="569"/>
        <end position="603"/>
    </location>
</feature>
<dbReference type="GO" id="GO:0003682">
    <property type="term" value="F:chromatin binding"/>
    <property type="evidence" value="ECO:0007669"/>
    <property type="project" value="TreeGrafter"/>
</dbReference>
<feature type="region of interest" description="Disordered" evidence="2">
    <location>
        <begin position="533"/>
        <end position="555"/>
    </location>
</feature>
<feature type="coiled-coil region" evidence="1">
    <location>
        <begin position="285"/>
        <end position="326"/>
    </location>
</feature>